<protein>
    <recommendedName>
        <fullName evidence="8">Xaa-Pro dipeptidase</fullName>
    </recommendedName>
</protein>
<dbReference type="Gene3D" id="3.40.350.10">
    <property type="entry name" value="Creatinase/prolidase N-terminal domain"/>
    <property type="match status" value="1"/>
</dbReference>
<dbReference type="PANTHER" id="PTHR46112">
    <property type="entry name" value="AMINOPEPTIDASE"/>
    <property type="match status" value="1"/>
</dbReference>
<keyword evidence="2" id="KW-0378">Hydrolase</keyword>
<dbReference type="GO" id="GO:0016787">
    <property type="term" value="F:hydrolase activity"/>
    <property type="evidence" value="ECO:0007669"/>
    <property type="project" value="UniProtKB-KW"/>
</dbReference>
<evidence type="ECO:0000259" key="4">
    <source>
        <dbReference type="Pfam" id="PF00557"/>
    </source>
</evidence>
<sequence>MYVERIERVKTYLLGKKIDALLVSNFYNILYLTGFKTLTTDEREAFVLITQNKLYLFSDERYLSKNYKLPTTNYELRLIEPKRGLLVHLKEIVGKEKIKTLGFEAEDLKYYEHFHISQQLAETKLMPTDRTLVKLREIKDEREIALIEKACKITDKCLEDTSKIVKVGVSEKELAFKLEVWLREKGYDLAFDPIVAVDENSAIAHYNTKTGEGIVKKNSVILVDFGVKYKDYLSDITRMIFFGKPTDGITVAYENLLTAQKKTIEKVTVSRKLREPDLFCRETLTARGYPNYPHSTGHGVGLEIHEYPKVSFTSEDDKKIGQVITIEPGVYFSGKWGMRIEDTVVIDDDLTARTLTKYPKEIQII</sequence>
<comment type="similarity">
    <text evidence="3">Belongs to the peptidase M24B family.</text>
</comment>
<dbReference type="InterPro" id="IPR000587">
    <property type="entry name" value="Creatinase_N"/>
</dbReference>
<feature type="domain" description="Peptidase M24" evidence="4">
    <location>
        <begin position="146"/>
        <end position="347"/>
    </location>
</feature>
<evidence type="ECO:0000313" key="6">
    <source>
        <dbReference type="EMBL" id="OGK22100.1"/>
    </source>
</evidence>
<dbReference type="PANTHER" id="PTHR46112:SF3">
    <property type="entry name" value="AMINOPEPTIDASE YPDF"/>
    <property type="match status" value="1"/>
</dbReference>
<evidence type="ECO:0000313" key="7">
    <source>
        <dbReference type="Proteomes" id="UP000177026"/>
    </source>
</evidence>
<dbReference type="InterPro" id="IPR029149">
    <property type="entry name" value="Creatin/AminoP/Spt16_N"/>
</dbReference>
<dbReference type="InterPro" id="IPR001131">
    <property type="entry name" value="Peptidase_M24B_aminopep-P_CS"/>
</dbReference>
<proteinExistence type="inferred from homology"/>
<dbReference type="SUPFAM" id="SSF55920">
    <property type="entry name" value="Creatinase/aminopeptidase"/>
    <property type="match status" value="1"/>
</dbReference>
<name>A0A1F7GSU5_9BACT</name>
<dbReference type="SUPFAM" id="SSF53092">
    <property type="entry name" value="Creatinase/prolidase N-terminal domain"/>
    <property type="match status" value="1"/>
</dbReference>
<organism evidence="6 7">
    <name type="scientific">Candidatus Roizmanbacteria bacterium RIFCSPHIGHO2_01_FULL_39_8</name>
    <dbReference type="NCBI Taxonomy" id="1802033"/>
    <lineage>
        <taxon>Bacteria</taxon>
        <taxon>Candidatus Roizmaniibacteriota</taxon>
    </lineage>
</organism>
<dbReference type="InterPro" id="IPR036005">
    <property type="entry name" value="Creatinase/aminopeptidase-like"/>
</dbReference>
<evidence type="ECO:0000256" key="3">
    <source>
        <dbReference type="RuleBase" id="RU000590"/>
    </source>
</evidence>
<evidence type="ECO:0008006" key="8">
    <source>
        <dbReference type="Google" id="ProtNLM"/>
    </source>
</evidence>
<dbReference type="InterPro" id="IPR050659">
    <property type="entry name" value="Peptidase_M24B"/>
</dbReference>
<keyword evidence="1 3" id="KW-0479">Metal-binding</keyword>
<evidence type="ECO:0000259" key="5">
    <source>
        <dbReference type="Pfam" id="PF01321"/>
    </source>
</evidence>
<dbReference type="PROSITE" id="PS00491">
    <property type="entry name" value="PROLINE_PEPTIDASE"/>
    <property type="match status" value="1"/>
</dbReference>
<dbReference type="Gene3D" id="3.90.230.10">
    <property type="entry name" value="Creatinase/methionine aminopeptidase superfamily"/>
    <property type="match status" value="1"/>
</dbReference>
<feature type="domain" description="Creatinase N-terminal" evidence="5">
    <location>
        <begin position="5"/>
        <end position="138"/>
    </location>
</feature>
<comment type="caution">
    <text evidence="6">The sequence shown here is derived from an EMBL/GenBank/DDBJ whole genome shotgun (WGS) entry which is preliminary data.</text>
</comment>
<evidence type="ECO:0000256" key="1">
    <source>
        <dbReference type="ARBA" id="ARBA00022723"/>
    </source>
</evidence>
<evidence type="ECO:0000256" key="2">
    <source>
        <dbReference type="ARBA" id="ARBA00022801"/>
    </source>
</evidence>
<accession>A0A1F7GSU5</accession>
<gene>
    <name evidence="6" type="ORF">A2866_04590</name>
</gene>
<dbReference type="Pfam" id="PF00557">
    <property type="entry name" value="Peptidase_M24"/>
    <property type="match status" value="1"/>
</dbReference>
<reference evidence="6 7" key="1">
    <citation type="journal article" date="2016" name="Nat. Commun.">
        <title>Thousands of microbial genomes shed light on interconnected biogeochemical processes in an aquifer system.</title>
        <authorList>
            <person name="Anantharaman K."/>
            <person name="Brown C.T."/>
            <person name="Hug L.A."/>
            <person name="Sharon I."/>
            <person name="Castelle C.J."/>
            <person name="Probst A.J."/>
            <person name="Thomas B.C."/>
            <person name="Singh A."/>
            <person name="Wilkins M.J."/>
            <person name="Karaoz U."/>
            <person name="Brodie E.L."/>
            <person name="Williams K.H."/>
            <person name="Hubbard S.S."/>
            <person name="Banfield J.F."/>
        </authorList>
    </citation>
    <scope>NUCLEOTIDE SEQUENCE [LARGE SCALE GENOMIC DNA]</scope>
</reference>
<dbReference type="GO" id="GO:0046872">
    <property type="term" value="F:metal ion binding"/>
    <property type="evidence" value="ECO:0007669"/>
    <property type="project" value="UniProtKB-KW"/>
</dbReference>
<dbReference type="Pfam" id="PF01321">
    <property type="entry name" value="Creatinase_N"/>
    <property type="match status" value="1"/>
</dbReference>
<dbReference type="InterPro" id="IPR000994">
    <property type="entry name" value="Pept_M24"/>
</dbReference>
<dbReference type="EMBL" id="MFZI01000008">
    <property type="protein sequence ID" value="OGK22100.1"/>
    <property type="molecule type" value="Genomic_DNA"/>
</dbReference>
<dbReference type="Proteomes" id="UP000177026">
    <property type="component" value="Unassembled WGS sequence"/>
</dbReference>
<dbReference type="AlphaFoldDB" id="A0A1F7GSU5"/>